<proteinExistence type="predicted"/>
<dbReference type="RefSeq" id="WP_187572883.1">
    <property type="nucleotide sequence ID" value="NZ_CP060731.1"/>
</dbReference>
<evidence type="ECO:0000313" key="1">
    <source>
        <dbReference type="EMBL" id="QNN77235.1"/>
    </source>
</evidence>
<reference evidence="1 2" key="1">
    <citation type="submission" date="2020-08" db="EMBL/GenBank/DDBJ databases">
        <title>Streptomycin Non-resistant strain, P. mexicana.</title>
        <authorList>
            <person name="Ganesh-Kumar S."/>
            <person name="Zhe T."/>
            <person name="Yu Z."/>
            <person name="Min Y."/>
        </authorList>
    </citation>
    <scope>NUCLEOTIDE SEQUENCE [LARGE SCALE GENOMIC DNA]</scope>
    <source>
        <strain evidence="1 2">GTZY2</strain>
    </source>
</reference>
<name>A0A7G9TAW0_PSEMX</name>
<accession>A0A7G9TAW0</accession>
<organism evidence="1 2">
    <name type="scientific">Pseudoxanthomonas mexicana</name>
    <dbReference type="NCBI Taxonomy" id="128785"/>
    <lineage>
        <taxon>Bacteria</taxon>
        <taxon>Pseudomonadati</taxon>
        <taxon>Pseudomonadota</taxon>
        <taxon>Gammaproteobacteria</taxon>
        <taxon>Lysobacterales</taxon>
        <taxon>Lysobacteraceae</taxon>
        <taxon>Pseudoxanthomonas</taxon>
    </lineage>
</organism>
<sequence length="133" mass="15004">MDTQMDSPTWTTTAPQAPGLYHFACDETDDAWELVRVDTWLSLQRRQGAQWSGEHIGMRAGLYVDCPHLGLHPLPEYHDGLTSPRWRLVDPLKVEQMDAEESTAEHAPFGWGTIISGVTAAYPRVEGGDEWWP</sequence>
<gene>
    <name evidence="1" type="ORF">IAE60_15095</name>
</gene>
<dbReference type="AlphaFoldDB" id="A0A7G9TAW0"/>
<protein>
    <submittedName>
        <fullName evidence="1">Uncharacterized protein</fullName>
    </submittedName>
</protein>
<dbReference type="Proteomes" id="UP000515838">
    <property type="component" value="Chromosome"/>
</dbReference>
<evidence type="ECO:0000313" key="2">
    <source>
        <dbReference type="Proteomes" id="UP000515838"/>
    </source>
</evidence>
<dbReference type="EMBL" id="CP060731">
    <property type="protein sequence ID" value="QNN77235.1"/>
    <property type="molecule type" value="Genomic_DNA"/>
</dbReference>
<dbReference type="GeneID" id="81472312"/>